<reference evidence="3" key="2">
    <citation type="submission" date="2019-06" db="EMBL/GenBank/DDBJ databases">
        <title>Genomics analysis of Aphanomyces spp. identifies a new class of oomycete effector associated with host adaptation.</title>
        <authorList>
            <person name="Gaulin E."/>
        </authorList>
    </citation>
    <scope>NUCLEOTIDE SEQUENCE</scope>
    <source>
        <strain evidence="3">CBS 578.67</strain>
    </source>
</reference>
<dbReference type="EMBL" id="VJMH01005701">
    <property type="protein sequence ID" value="KAF0693416.1"/>
    <property type="molecule type" value="Genomic_DNA"/>
</dbReference>
<dbReference type="Proteomes" id="UP000332933">
    <property type="component" value="Unassembled WGS sequence"/>
</dbReference>
<organism evidence="4 5">
    <name type="scientific">Aphanomyces stellatus</name>
    <dbReference type="NCBI Taxonomy" id="120398"/>
    <lineage>
        <taxon>Eukaryota</taxon>
        <taxon>Sar</taxon>
        <taxon>Stramenopiles</taxon>
        <taxon>Oomycota</taxon>
        <taxon>Saprolegniomycetes</taxon>
        <taxon>Saprolegniales</taxon>
        <taxon>Verrucalvaceae</taxon>
        <taxon>Aphanomyces</taxon>
    </lineage>
</organism>
<evidence type="ECO:0000313" key="3">
    <source>
        <dbReference type="EMBL" id="KAF0693416.1"/>
    </source>
</evidence>
<sequence>MSRLLLALQATTTIALFATVEATLHESLRRPHLQPSTRGLSSDAPPSASAFYYVLLAFGCFIVAVGAVLRATKGNSTAQEDEGDSDGMRLSVLSTTGNLSCYVQEPFESPVVVTVHTTTDKLPR</sequence>
<keyword evidence="1" id="KW-0472">Membrane</keyword>
<evidence type="ECO:0000256" key="1">
    <source>
        <dbReference type="SAM" id="Phobius"/>
    </source>
</evidence>
<evidence type="ECO:0000313" key="4">
    <source>
        <dbReference type="EMBL" id="VFT92422.1"/>
    </source>
</evidence>
<accession>A0A485L6I4</accession>
<keyword evidence="1" id="KW-0812">Transmembrane</keyword>
<reference evidence="4 5" key="1">
    <citation type="submission" date="2019-03" db="EMBL/GenBank/DDBJ databases">
        <authorList>
            <person name="Gaulin E."/>
            <person name="Dumas B."/>
        </authorList>
    </citation>
    <scope>NUCLEOTIDE SEQUENCE [LARGE SCALE GENOMIC DNA]</scope>
    <source>
        <strain evidence="4">CBS 568.67</strain>
    </source>
</reference>
<feature type="chain" id="PRO_5036116357" evidence="2">
    <location>
        <begin position="23"/>
        <end position="124"/>
    </location>
</feature>
<name>A0A485L6I4_9STRA</name>
<evidence type="ECO:0000256" key="2">
    <source>
        <dbReference type="SAM" id="SignalP"/>
    </source>
</evidence>
<feature type="signal peptide" evidence="2">
    <location>
        <begin position="1"/>
        <end position="22"/>
    </location>
</feature>
<keyword evidence="1" id="KW-1133">Transmembrane helix</keyword>
<feature type="transmembrane region" description="Helical" evidence="1">
    <location>
        <begin position="50"/>
        <end position="69"/>
    </location>
</feature>
<gene>
    <name evidence="4" type="primary">Aste57867_15625</name>
    <name evidence="3" type="ORF">As57867_015569</name>
    <name evidence="4" type="ORF">ASTE57867_15625</name>
</gene>
<keyword evidence="5" id="KW-1185">Reference proteome</keyword>
<dbReference type="EMBL" id="CAADRA010005722">
    <property type="protein sequence ID" value="VFT92422.1"/>
    <property type="molecule type" value="Genomic_DNA"/>
</dbReference>
<dbReference type="AlphaFoldDB" id="A0A485L6I4"/>
<keyword evidence="2" id="KW-0732">Signal</keyword>
<proteinExistence type="predicted"/>
<protein>
    <submittedName>
        <fullName evidence="4">Aste57867_15625 protein</fullName>
    </submittedName>
</protein>
<evidence type="ECO:0000313" key="5">
    <source>
        <dbReference type="Proteomes" id="UP000332933"/>
    </source>
</evidence>